<sequence>MRIAQVHAVPQPPGVEDGDGRHITQETVEREILRPAEVHGQHAVHPFPCEQADGAAGILRRIDDAGEHGIKALRRGLEHPGRFLLLALGIGTAGRPLADLLESGGGDQE</sequence>
<dbReference type="EMBL" id="VSSQ01024125">
    <property type="protein sequence ID" value="MPM71455.1"/>
    <property type="molecule type" value="Genomic_DNA"/>
</dbReference>
<gene>
    <name evidence="2" type="ORF">SDC9_118420</name>
</gene>
<proteinExistence type="predicted"/>
<reference evidence="2" key="1">
    <citation type="submission" date="2019-08" db="EMBL/GenBank/DDBJ databases">
        <authorList>
            <person name="Kucharzyk K."/>
            <person name="Murdoch R.W."/>
            <person name="Higgins S."/>
            <person name="Loffler F."/>
        </authorList>
    </citation>
    <scope>NUCLEOTIDE SEQUENCE</scope>
</reference>
<accession>A0A645C1P2</accession>
<feature type="region of interest" description="Disordered" evidence="1">
    <location>
        <begin position="1"/>
        <end position="20"/>
    </location>
</feature>
<comment type="caution">
    <text evidence="2">The sequence shown here is derived from an EMBL/GenBank/DDBJ whole genome shotgun (WGS) entry which is preliminary data.</text>
</comment>
<protein>
    <submittedName>
        <fullName evidence="2">Uncharacterized protein</fullName>
    </submittedName>
</protein>
<organism evidence="2">
    <name type="scientific">bioreactor metagenome</name>
    <dbReference type="NCBI Taxonomy" id="1076179"/>
    <lineage>
        <taxon>unclassified sequences</taxon>
        <taxon>metagenomes</taxon>
        <taxon>ecological metagenomes</taxon>
    </lineage>
</organism>
<name>A0A645C1P2_9ZZZZ</name>
<dbReference type="AlphaFoldDB" id="A0A645C1P2"/>
<evidence type="ECO:0000313" key="2">
    <source>
        <dbReference type="EMBL" id="MPM71455.1"/>
    </source>
</evidence>
<evidence type="ECO:0000256" key="1">
    <source>
        <dbReference type="SAM" id="MobiDB-lite"/>
    </source>
</evidence>